<dbReference type="EMBL" id="JAULSY010000020">
    <property type="protein sequence ID" value="KAK0671559.1"/>
    <property type="molecule type" value="Genomic_DNA"/>
</dbReference>
<sequence>MNAQADNGWYGLPPKPVGLDVGSLPASARRYIWALEDRVSDLSQDIAIGKTQKYQTLKVQFEEGLSLLQQLDRDIEVLERTIQRQHEKIRSLSAKIKSFEVRENLASHAGSPVMTVAPFETSGNGGWRLSPRMTRQHIRDDLPNQTQIPHRIEDITKTLEKQPYDNLRNSVFATPSDGTDFWGEVIHGWATAASHTNTRLEVGEKTPSEEHRNEEEYRNKDGKGKKRVRFYLEFEPGLKGAGMHEGSPKNVDSGSTELWATSYLPSFRGLTTTSFTVEAATFLKSPDSDNEGGFELDQ</sequence>
<evidence type="ECO:0000313" key="3">
    <source>
        <dbReference type="EMBL" id="KAK0671559.1"/>
    </source>
</evidence>
<name>A0AA39ZI85_9PEZI</name>
<feature type="compositionally biased region" description="Basic and acidic residues" evidence="2">
    <location>
        <begin position="201"/>
        <end position="222"/>
    </location>
</feature>
<dbReference type="AlphaFoldDB" id="A0AA39ZI85"/>
<comment type="caution">
    <text evidence="3">The sequence shown here is derived from an EMBL/GenBank/DDBJ whole genome shotgun (WGS) entry which is preliminary data.</text>
</comment>
<keyword evidence="1" id="KW-0175">Coiled coil</keyword>
<evidence type="ECO:0000313" key="4">
    <source>
        <dbReference type="Proteomes" id="UP001174997"/>
    </source>
</evidence>
<accession>A0AA39ZI85</accession>
<gene>
    <name evidence="3" type="ORF">QBC41DRAFT_300495</name>
</gene>
<evidence type="ECO:0000256" key="1">
    <source>
        <dbReference type="SAM" id="Coils"/>
    </source>
</evidence>
<organism evidence="3 4">
    <name type="scientific">Cercophora samala</name>
    <dbReference type="NCBI Taxonomy" id="330535"/>
    <lineage>
        <taxon>Eukaryota</taxon>
        <taxon>Fungi</taxon>
        <taxon>Dikarya</taxon>
        <taxon>Ascomycota</taxon>
        <taxon>Pezizomycotina</taxon>
        <taxon>Sordariomycetes</taxon>
        <taxon>Sordariomycetidae</taxon>
        <taxon>Sordariales</taxon>
        <taxon>Lasiosphaeriaceae</taxon>
        <taxon>Cercophora</taxon>
    </lineage>
</organism>
<feature type="region of interest" description="Disordered" evidence="2">
    <location>
        <begin position="197"/>
        <end position="222"/>
    </location>
</feature>
<proteinExistence type="predicted"/>
<keyword evidence="4" id="KW-1185">Reference proteome</keyword>
<dbReference type="Proteomes" id="UP001174997">
    <property type="component" value="Unassembled WGS sequence"/>
</dbReference>
<evidence type="ECO:0000256" key="2">
    <source>
        <dbReference type="SAM" id="MobiDB-lite"/>
    </source>
</evidence>
<reference evidence="3" key="1">
    <citation type="submission" date="2023-06" db="EMBL/GenBank/DDBJ databases">
        <title>Genome-scale phylogeny and comparative genomics of the fungal order Sordariales.</title>
        <authorList>
            <consortium name="Lawrence Berkeley National Laboratory"/>
            <person name="Hensen N."/>
            <person name="Bonometti L."/>
            <person name="Westerberg I."/>
            <person name="Brannstrom I.O."/>
            <person name="Guillou S."/>
            <person name="Cros-Aarteil S."/>
            <person name="Calhoun S."/>
            <person name="Haridas S."/>
            <person name="Kuo A."/>
            <person name="Mondo S."/>
            <person name="Pangilinan J."/>
            <person name="Riley R."/>
            <person name="Labutti K."/>
            <person name="Andreopoulos B."/>
            <person name="Lipzen A."/>
            <person name="Chen C."/>
            <person name="Yanf M."/>
            <person name="Daum C."/>
            <person name="Ng V."/>
            <person name="Clum A."/>
            <person name="Steindorff A."/>
            <person name="Ohm R."/>
            <person name="Martin F."/>
            <person name="Silar P."/>
            <person name="Natvig D."/>
            <person name="Lalanne C."/>
            <person name="Gautier V."/>
            <person name="Ament-Velasquez S.L."/>
            <person name="Kruys A."/>
            <person name="Hutchinson M.I."/>
            <person name="Powell A.J."/>
            <person name="Barry K."/>
            <person name="Miller A.N."/>
            <person name="Grigoriev I.V."/>
            <person name="Debuchy R."/>
            <person name="Gladieux P."/>
            <person name="Thoren M.H."/>
            <person name="Johannesson H."/>
        </authorList>
    </citation>
    <scope>NUCLEOTIDE SEQUENCE</scope>
    <source>
        <strain evidence="3">CBS 307.81</strain>
    </source>
</reference>
<protein>
    <submittedName>
        <fullName evidence="3">Uncharacterized protein</fullName>
    </submittedName>
</protein>
<feature type="coiled-coil region" evidence="1">
    <location>
        <begin position="68"/>
        <end position="102"/>
    </location>
</feature>